<organism evidence="2 3">
    <name type="scientific">Chitinophaga flava</name>
    <dbReference type="NCBI Taxonomy" id="2259036"/>
    <lineage>
        <taxon>Bacteria</taxon>
        <taxon>Pseudomonadati</taxon>
        <taxon>Bacteroidota</taxon>
        <taxon>Chitinophagia</taxon>
        <taxon>Chitinophagales</taxon>
        <taxon>Chitinophagaceae</taxon>
        <taxon>Chitinophaga</taxon>
    </lineage>
</organism>
<proteinExistence type="predicted"/>
<evidence type="ECO:0000256" key="1">
    <source>
        <dbReference type="SAM" id="SignalP"/>
    </source>
</evidence>
<sequence length="218" mass="24370">MKNALYLLFLCLAVHCSTAPVIKQQPLPTDSLAAIPVNDADQLVYSRNGVVLTAMMAGEDRIQLEYKTRRDTSIQRFSFPYLLYTGVAFPHQGIAILNDNAYSTASCYMIGDSILLLPLINHIPNGLSLYVINLHTRQILADDYRTGLPQVWINAQNNTFMIADSRQLYNDSSYVYPLYACAIKENVVEKNYSSNISFPLAADAEVAKTIKVARKVLQ</sequence>
<dbReference type="EMBL" id="QFFJ01000001">
    <property type="protein sequence ID" value="RBL91313.1"/>
    <property type="molecule type" value="Genomic_DNA"/>
</dbReference>
<gene>
    <name evidence="2" type="ORF">DF182_01425</name>
</gene>
<comment type="caution">
    <text evidence="2">The sequence shown here is derived from an EMBL/GenBank/DDBJ whole genome shotgun (WGS) entry which is preliminary data.</text>
</comment>
<keyword evidence="1" id="KW-0732">Signal</keyword>
<feature type="chain" id="PRO_5016736709" description="Lipoprotein" evidence="1">
    <location>
        <begin position="20"/>
        <end position="218"/>
    </location>
</feature>
<keyword evidence="3" id="KW-1185">Reference proteome</keyword>
<accession>A0A365XYA3</accession>
<dbReference type="Proteomes" id="UP000253410">
    <property type="component" value="Unassembled WGS sequence"/>
</dbReference>
<evidence type="ECO:0000313" key="3">
    <source>
        <dbReference type="Proteomes" id="UP000253410"/>
    </source>
</evidence>
<dbReference type="AlphaFoldDB" id="A0A365XYA3"/>
<protein>
    <recommendedName>
        <fullName evidence="4">Lipoprotein</fullName>
    </recommendedName>
</protein>
<evidence type="ECO:0008006" key="4">
    <source>
        <dbReference type="Google" id="ProtNLM"/>
    </source>
</evidence>
<name>A0A365XYA3_9BACT</name>
<reference evidence="2 3" key="1">
    <citation type="submission" date="2018-05" db="EMBL/GenBank/DDBJ databases">
        <title>Chitinophaga sp. K3CV102501T nov., isolated from isolated from a monsoon evergreen broad-leaved forest soil.</title>
        <authorList>
            <person name="Lv Y."/>
        </authorList>
    </citation>
    <scope>NUCLEOTIDE SEQUENCE [LARGE SCALE GENOMIC DNA]</scope>
    <source>
        <strain evidence="2 3">GDMCC 1.1325</strain>
    </source>
</reference>
<feature type="signal peptide" evidence="1">
    <location>
        <begin position="1"/>
        <end position="19"/>
    </location>
</feature>
<evidence type="ECO:0000313" key="2">
    <source>
        <dbReference type="EMBL" id="RBL91313.1"/>
    </source>
</evidence>